<gene>
    <name evidence="2" type="ORF">E6K72_10020</name>
</gene>
<dbReference type="EMBL" id="VBOS01000355">
    <property type="protein sequence ID" value="TMQ51752.1"/>
    <property type="molecule type" value="Genomic_DNA"/>
</dbReference>
<reference evidence="2 3" key="1">
    <citation type="journal article" date="2019" name="Nat. Microbiol.">
        <title>Mediterranean grassland soil C-N compound turnover is dependent on rainfall and depth, and is mediated by genomically divergent microorganisms.</title>
        <authorList>
            <person name="Diamond S."/>
            <person name="Andeer P.F."/>
            <person name="Li Z."/>
            <person name="Crits-Christoph A."/>
            <person name="Burstein D."/>
            <person name="Anantharaman K."/>
            <person name="Lane K.R."/>
            <person name="Thomas B.C."/>
            <person name="Pan C."/>
            <person name="Northen T.R."/>
            <person name="Banfield J.F."/>
        </authorList>
    </citation>
    <scope>NUCLEOTIDE SEQUENCE [LARGE SCALE GENOMIC DNA]</scope>
    <source>
        <strain evidence="2">WS_2</strain>
    </source>
</reference>
<dbReference type="SUPFAM" id="SSF54427">
    <property type="entry name" value="NTF2-like"/>
    <property type="match status" value="1"/>
</dbReference>
<dbReference type="Proteomes" id="UP000317716">
    <property type="component" value="Unassembled WGS sequence"/>
</dbReference>
<dbReference type="AlphaFoldDB" id="A0A538SK69"/>
<dbReference type="InterPro" id="IPR037401">
    <property type="entry name" value="SnoaL-like"/>
</dbReference>
<sequence>MSAGKRWAEAFERAWRAGDGEAAAALYAEDCVFRAHPFRELESARTYMRRVVPETEAPEVWFGEPVEEGDVAALEYWALLVEPNGAESTIAGLHRIRFGADGLVAEARDYWHLEPGHRRPPPEWGR</sequence>
<name>A0A538SK69_UNCEI</name>
<evidence type="ECO:0000313" key="2">
    <source>
        <dbReference type="EMBL" id="TMQ51752.1"/>
    </source>
</evidence>
<accession>A0A538SK69</accession>
<evidence type="ECO:0000313" key="3">
    <source>
        <dbReference type="Proteomes" id="UP000317716"/>
    </source>
</evidence>
<evidence type="ECO:0000259" key="1">
    <source>
        <dbReference type="Pfam" id="PF12680"/>
    </source>
</evidence>
<organism evidence="2 3">
    <name type="scientific">Eiseniibacteriota bacterium</name>
    <dbReference type="NCBI Taxonomy" id="2212470"/>
    <lineage>
        <taxon>Bacteria</taxon>
        <taxon>Candidatus Eiseniibacteriota</taxon>
    </lineage>
</organism>
<dbReference type="Gene3D" id="3.10.450.50">
    <property type="match status" value="1"/>
</dbReference>
<dbReference type="InterPro" id="IPR032710">
    <property type="entry name" value="NTF2-like_dom_sf"/>
</dbReference>
<protein>
    <submittedName>
        <fullName evidence="2">Nuclear transport factor 2 family protein</fullName>
    </submittedName>
</protein>
<feature type="domain" description="SnoaL-like" evidence="1">
    <location>
        <begin position="9"/>
        <end position="106"/>
    </location>
</feature>
<comment type="caution">
    <text evidence="2">The sequence shown here is derived from an EMBL/GenBank/DDBJ whole genome shotgun (WGS) entry which is preliminary data.</text>
</comment>
<proteinExistence type="predicted"/>
<dbReference type="Pfam" id="PF12680">
    <property type="entry name" value="SnoaL_2"/>
    <property type="match status" value="1"/>
</dbReference>